<keyword evidence="11" id="KW-1133">Transmembrane helix</keyword>
<dbReference type="CDD" id="cd00082">
    <property type="entry name" value="HisKA"/>
    <property type="match status" value="1"/>
</dbReference>
<dbReference type="SUPFAM" id="SSF47384">
    <property type="entry name" value="Homodimeric domain of signal transducing histidine kinase"/>
    <property type="match status" value="1"/>
</dbReference>
<dbReference type="AlphaFoldDB" id="A0A6N8ECG3"/>
<feature type="modified residue" description="4-aspartylphosphate" evidence="17">
    <location>
        <position position="712"/>
    </location>
</feature>
<evidence type="ECO:0000256" key="12">
    <source>
        <dbReference type="ARBA" id="ARBA00023012"/>
    </source>
</evidence>
<dbReference type="Pfam" id="PF00512">
    <property type="entry name" value="HisKA"/>
    <property type="match status" value="1"/>
</dbReference>
<dbReference type="SUPFAM" id="SSF47226">
    <property type="entry name" value="Histidine-containing phosphotransfer domain, HPT domain"/>
    <property type="match status" value="1"/>
</dbReference>
<evidence type="ECO:0000256" key="14">
    <source>
        <dbReference type="ARBA" id="ARBA00064003"/>
    </source>
</evidence>
<dbReference type="EC" id="2.7.13.3" evidence="3"/>
<dbReference type="InterPro" id="IPR003661">
    <property type="entry name" value="HisK_dim/P_dom"/>
</dbReference>
<evidence type="ECO:0000313" key="24">
    <source>
        <dbReference type="Proteomes" id="UP000434044"/>
    </source>
</evidence>
<comment type="subcellular location">
    <subcellularLocation>
        <location evidence="2">Cell membrane</location>
        <topology evidence="2">Multi-pass membrane protein</topology>
    </subcellularLocation>
</comment>
<proteinExistence type="predicted"/>
<name>A0A6N8ECG3_9GAMM</name>
<dbReference type="PROSITE" id="PS50113">
    <property type="entry name" value="PAC"/>
    <property type="match status" value="1"/>
</dbReference>
<dbReference type="Gene3D" id="1.10.287.130">
    <property type="match status" value="1"/>
</dbReference>
<dbReference type="Gene3D" id="3.40.50.2300">
    <property type="match status" value="2"/>
</dbReference>
<evidence type="ECO:0000313" key="23">
    <source>
        <dbReference type="EMBL" id="MTW21912.1"/>
    </source>
</evidence>
<dbReference type="InterPro" id="IPR036097">
    <property type="entry name" value="HisK_dim/P_sf"/>
</dbReference>
<evidence type="ECO:0000256" key="10">
    <source>
        <dbReference type="ARBA" id="ARBA00022840"/>
    </source>
</evidence>
<dbReference type="PROSITE" id="PS50109">
    <property type="entry name" value="HIS_KIN"/>
    <property type="match status" value="1"/>
</dbReference>
<dbReference type="FunFam" id="3.30.565.10:FF:000010">
    <property type="entry name" value="Sensor histidine kinase RcsC"/>
    <property type="match status" value="1"/>
</dbReference>
<dbReference type="SUPFAM" id="SSF55785">
    <property type="entry name" value="PYP-like sensor domain (PAS domain)"/>
    <property type="match status" value="3"/>
</dbReference>
<dbReference type="Gene3D" id="1.20.120.160">
    <property type="entry name" value="HPT domain"/>
    <property type="match status" value="1"/>
</dbReference>
<evidence type="ECO:0000256" key="18">
    <source>
        <dbReference type="SAM" id="MobiDB-lite"/>
    </source>
</evidence>
<dbReference type="InterPro" id="IPR013655">
    <property type="entry name" value="PAS_fold_3"/>
</dbReference>
<protein>
    <recommendedName>
        <fullName evidence="15">Sensory/regulatory protein RpfC</fullName>
        <ecNumber evidence="3">2.7.13.3</ecNumber>
    </recommendedName>
</protein>
<dbReference type="Proteomes" id="UP000434044">
    <property type="component" value="Unassembled WGS sequence"/>
</dbReference>
<dbReference type="CDD" id="cd17546">
    <property type="entry name" value="REC_hyHK_CKI1_RcsC-like"/>
    <property type="match status" value="2"/>
</dbReference>
<keyword evidence="9" id="KW-0418">Kinase</keyword>
<dbReference type="InterPro" id="IPR011006">
    <property type="entry name" value="CheY-like_superfamily"/>
</dbReference>
<dbReference type="CDD" id="cd00088">
    <property type="entry name" value="HPT"/>
    <property type="match status" value="1"/>
</dbReference>
<dbReference type="SMART" id="SM00448">
    <property type="entry name" value="REC"/>
    <property type="match status" value="2"/>
</dbReference>
<evidence type="ECO:0000256" key="3">
    <source>
        <dbReference type="ARBA" id="ARBA00012438"/>
    </source>
</evidence>
<dbReference type="EMBL" id="WNKT01000027">
    <property type="protein sequence ID" value="MTW21912.1"/>
    <property type="molecule type" value="Genomic_DNA"/>
</dbReference>
<dbReference type="Gene3D" id="3.30.450.20">
    <property type="entry name" value="PAS domain"/>
    <property type="match status" value="3"/>
</dbReference>
<evidence type="ECO:0000256" key="9">
    <source>
        <dbReference type="ARBA" id="ARBA00022777"/>
    </source>
</evidence>
<dbReference type="PROSITE" id="PS50110">
    <property type="entry name" value="RESPONSE_REGULATORY"/>
    <property type="match status" value="2"/>
</dbReference>
<gene>
    <name evidence="23" type="ORF">GJ668_12515</name>
</gene>
<dbReference type="Gene3D" id="3.30.565.10">
    <property type="entry name" value="Histidine kinase-like ATPase, C-terminal domain"/>
    <property type="match status" value="1"/>
</dbReference>
<dbReference type="Pfam" id="PF08447">
    <property type="entry name" value="PAS_3"/>
    <property type="match status" value="1"/>
</dbReference>
<dbReference type="NCBIfam" id="TIGR00229">
    <property type="entry name" value="sensory_box"/>
    <property type="match status" value="3"/>
</dbReference>
<feature type="modified residue" description="Phosphohistidine" evidence="16">
    <location>
        <position position="1008"/>
    </location>
</feature>
<dbReference type="Pfam" id="PF02518">
    <property type="entry name" value="HATPase_c"/>
    <property type="match status" value="1"/>
</dbReference>
<evidence type="ECO:0000259" key="20">
    <source>
        <dbReference type="PROSITE" id="PS50110"/>
    </source>
</evidence>
<reference evidence="23 24" key="1">
    <citation type="submission" date="2019-11" db="EMBL/GenBank/DDBJ databases">
        <title>Whole-genome sequence of the anaerobic purple sulfur bacterium Allochromatium palmeri DSM 15591.</title>
        <authorList>
            <person name="Kyndt J.A."/>
            <person name="Meyer T.E."/>
        </authorList>
    </citation>
    <scope>NUCLEOTIDE SEQUENCE [LARGE SCALE GENOMIC DNA]</scope>
    <source>
        <strain evidence="23 24">DSM 15591</strain>
    </source>
</reference>
<feature type="modified residue" description="4-aspartylphosphate" evidence="17">
    <location>
        <position position="853"/>
    </location>
</feature>
<dbReference type="SMART" id="SM00387">
    <property type="entry name" value="HATPase_c"/>
    <property type="match status" value="1"/>
</dbReference>
<evidence type="ECO:0000259" key="21">
    <source>
        <dbReference type="PROSITE" id="PS50113"/>
    </source>
</evidence>
<dbReference type="FunFam" id="1.10.287.130:FF:000002">
    <property type="entry name" value="Two-component osmosensing histidine kinase"/>
    <property type="match status" value="1"/>
</dbReference>
<evidence type="ECO:0000256" key="2">
    <source>
        <dbReference type="ARBA" id="ARBA00004651"/>
    </source>
</evidence>
<dbReference type="PANTHER" id="PTHR45339:SF1">
    <property type="entry name" value="HYBRID SIGNAL TRANSDUCTION HISTIDINE KINASE J"/>
    <property type="match status" value="1"/>
</dbReference>
<feature type="domain" description="Response regulatory" evidence="20">
    <location>
        <begin position="804"/>
        <end position="920"/>
    </location>
</feature>
<dbReference type="Pfam" id="PF08448">
    <property type="entry name" value="PAS_4"/>
    <property type="match status" value="1"/>
</dbReference>
<feature type="domain" description="PAC" evidence="21">
    <location>
        <begin position="323"/>
        <end position="378"/>
    </location>
</feature>
<dbReference type="InterPro" id="IPR008207">
    <property type="entry name" value="Sig_transdc_His_kin_Hpt_dom"/>
</dbReference>
<dbReference type="Pfam" id="PF00072">
    <property type="entry name" value="Response_reg"/>
    <property type="match status" value="2"/>
</dbReference>
<dbReference type="SMART" id="SM00086">
    <property type="entry name" value="PAC"/>
    <property type="match status" value="2"/>
</dbReference>
<dbReference type="CDD" id="cd00130">
    <property type="entry name" value="PAS"/>
    <property type="match status" value="2"/>
</dbReference>
<evidence type="ECO:0000256" key="16">
    <source>
        <dbReference type="PROSITE-ProRule" id="PRU00110"/>
    </source>
</evidence>
<dbReference type="SMART" id="SM00091">
    <property type="entry name" value="PAS"/>
    <property type="match status" value="3"/>
</dbReference>
<dbReference type="SMART" id="SM00073">
    <property type="entry name" value="HPT"/>
    <property type="match status" value="1"/>
</dbReference>
<evidence type="ECO:0000256" key="11">
    <source>
        <dbReference type="ARBA" id="ARBA00022989"/>
    </source>
</evidence>
<keyword evidence="5 17" id="KW-0597">Phosphoprotein</keyword>
<dbReference type="InterPro" id="IPR013656">
    <property type="entry name" value="PAS_4"/>
</dbReference>
<evidence type="ECO:0000256" key="17">
    <source>
        <dbReference type="PROSITE-ProRule" id="PRU00169"/>
    </source>
</evidence>
<evidence type="ECO:0000256" key="15">
    <source>
        <dbReference type="ARBA" id="ARBA00068150"/>
    </source>
</evidence>
<dbReference type="InterPro" id="IPR036641">
    <property type="entry name" value="HPT_dom_sf"/>
</dbReference>
<keyword evidence="12" id="KW-0902">Two-component regulatory system</keyword>
<evidence type="ECO:0000256" key="8">
    <source>
        <dbReference type="ARBA" id="ARBA00022741"/>
    </source>
</evidence>
<organism evidence="23 24">
    <name type="scientific">Allochromatium palmeri</name>
    <dbReference type="NCBI Taxonomy" id="231048"/>
    <lineage>
        <taxon>Bacteria</taxon>
        <taxon>Pseudomonadati</taxon>
        <taxon>Pseudomonadota</taxon>
        <taxon>Gammaproteobacteria</taxon>
        <taxon>Chromatiales</taxon>
        <taxon>Chromatiaceae</taxon>
        <taxon>Allochromatium</taxon>
    </lineage>
</organism>
<evidence type="ECO:0000259" key="22">
    <source>
        <dbReference type="PROSITE" id="PS50894"/>
    </source>
</evidence>
<evidence type="ECO:0000256" key="13">
    <source>
        <dbReference type="ARBA" id="ARBA00023136"/>
    </source>
</evidence>
<evidence type="ECO:0000259" key="19">
    <source>
        <dbReference type="PROSITE" id="PS50109"/>
    </source>
</evidence>
<dbReference type="OrthoDB" id="5563233at2"/>
<feature type="compositionally biased region" description="Polar residues" evidence="18">
    <location>
        <begin position="941"/>
        <end position="950"/>
    </location>
</feature>
<dbReference type="Gene3D" id="2.10.70.100">
    <property type="match status" value="1"/>
</dbReference>
<comment type="catalytic activity">
    <reaction evidence="1">
        <text>ATP + protein L-histidine = ADP + protein N-phospho-L-histidine.</text>
        <dbReference type="EC" id="2.7.13.3"/>
    </reaction>
</comment>
<comment type="caution">
    <text evidence="23">The sequence shown here is derived from an EMBL/GenBank/DDBJ whole genome shotgun (WGS) entry which is preliminary data.</text>
</comment>
<feature type="domain" description="Response regulatory" evidence="20">
    <location>
        <begin position="658"/>
        <end position="779"/>
    </location>
</feature>
<dbReference type="InterPro" id="IPR001610">
    <property type="entry name" value="PAC"/>
</dbReference>
<dbReference type="GO" id="GO:0000155">
    <property type="term" value="F:phosphorelay sensor kinase activity"/>
    <property type="evidence" value="ECO:0007669"/>
    <property type="project" value="InterPro"/>
</dbReference>
<keyword evidence="13" id="KW-0472">Membrane</keyword>
<evidence type="ECO:0000256" key="6">
    <source>
        <dbReference type="ARBA" id="ARBA00022679"/>
    </source>
</evidence>
<dbReference type="GO" id="GO:0005886">
    <property type="term" value="C:plasma membrane"/>
    <property type="evidence" value="ECO:0007669"/>
    <property type="project" value="UniProtKB-SubCell"/>
</dbReference>
<evidence type="ECO:0000256" key="4">
    <source>
        <dbReference type="ARBA" id="ARBA00022475"/>
    </source>
</evidence>
<evidence type="ECO:0000256" key="5">
    <source>
        <dbReference type="ARBA" id="ARBA00022553"/>
    </source>
</evidence>
<keyword evidence="4" id="KW-1003">Cell membrane</keyword>
<keyword evidence="6" id="KW-0808">Transferase</keyword>
<dbReference type="InterPro" id="IPR001789">
    <property type="entry name" value="Sig_transdc_resp-reg_receiver"/>
</dbReference>
<comment type="subunit">
    <text evidence="14">At low DSF concentrations, interacts with RpfF.</text>
</comment>
<feature type="domain" description="Histidine kinase" evidence="19">
    <location>
        <begin position="414"/>
        <end position="640"/>
    </location>
</feature>
<dbReference type="InterPro" id="IPR004358">
    <property type="entry name" value="Sig_transdc_His_kin-like_C"/>
</dbReference>
<evidence type="ECO:0000256" key="7">
    <source>
        <dbReference type="ARBA" id="ARBA00022692"/>
    </source>
</evidence>
<accession>A0A6N8ECG3</accession>
<sequence length="1155" mass="128619">MDTLLTIPDLIFLFETDGTIVDFRGPTDKLYVSPEQFIGKHPGDVLPPEVAALFDEYLAKSLSNRDLVSFQYSLPIDGESREFEARISRLSTVAPVLAIVRDITQYKRLSRELEEERARLAEREIWIDTMFAQTTDAIVLVDPKTARIIAFNDAAHLGLGYTREEFAALSIPDIQAEHVTEEIAANLVAITAGRIHSFETRHRTKDGRLRDIAITFRTIEHEGRSLVSSVWRDITEDLAAERERLALVADLRRSQAILSRAQAVSRTGHWYLDIPGDHLICSDETYRIFGLPPGARLTLGRFLACVHPEDRDDVVLAWNKALAGAPYRITHRIEPPAGACWVEERAELTFDDSGQALDALGIVQDITERVETARELDAYRGHLEELVATRTAELEAAKAAAEGANRAKSAFLSNMSHEIRTPMNAIIGYAHLIQRDPLTPRQIEQLSKLSDSAQHLLQIINDILDLSKIEAEKLTLELRDFEPARVVDHVFSLVADQLQAKELDTLVDLDHVPQRLRGDGVRFGQILLNLVSNAVKFTERGRLVIQAHPLPPASDGSDAADALWLRWSVRDTGIGMTPAQVARLFRPFEQADGSTTRRYGGTGLGLAISKRLTELMGGRIGVSSTPGQGSEFWLEIPFEPPIEPARPDPKLSGLRGLRALVVDDHIEAREILLNLLEGFGLRVAAVKTGIEALAAVTEAERLGDPYHLLTLDWQMPVMDGIETLQRLRALRLKHRPNVLMVTAYGEQIPSEYDRQIELPRLLTKPVTPSGLHDALIAVLQRSEALFETTQSAPQPPHTLIPGARILVAEDNEINQEVIRQLLESFGMRVTLAENGREALEKMRAARYDLILMDVQMPVMDGLAATRAIRALPEYSDLPILAMTANAFESDRQLCLDAGMNDHLAKPVEPEHLSQTLARWLPHGARTIDASDMPPEADHQTVNETSPNQPLLESVPGLDMAQGLRPLRGNLALYLQLLRRFIETHPDEVACLREHLAGSDLIALEQDAHRLKGLAATLGAYTLRDLAYSLEQGARNHQPIERLQSLLELLVAELDALTEHLQTALTHLNTGALAPASGDAVVLDQTHLDAILTQIEALLLSHDTEVNDLFARYRPQLRAAFGEIVTRLDRQIRSFDYDLALETLRMVWMPDKTSRN</sequence>
<dbReference type="InterPro" id="IPR035965">
    <property type="entry name" value="PAS-like_dom_sf"/>
</dbReference>
<dbReference type="SUPFAM" id="SSF52172">
    <property type="entry name" value="CheY-like"/>
    <property type="match status" value="2"/>
</dbReference>
<dbReference type="InterPro" id="IPR005467">
    <property type="entry name" value="His_kinase_dom"/>
</dbReference>
<dbReference type="Pfam" id="PF13426">
    <property type="entry name" value="PAS_9"/>
    <property type="match status" value="1"/>
</dbReference>
<keyword evidence="24" id="KW-1185">Reference proteome</keyword>
<dbReference type="SUPFAM" id="SSF55874">
    <property type="entry name" value="ATPase domain of HSP90 chaperone/DNA topoisomerase II/histidine kinase"/>
    <property type="match status" value="1"/>
</dbReference>
<dbReference type="InterPro" id="IPR000700">
    <property type="entry name" value="PAS-assoc_C"/>
</dbReference>
<evidence type="ECO:0000256" key="1">
    <source>
        <dbReference type="ARBA" id="ARBA00000085"/>
    </source>
</evidence>
<feature type="region of interest" description="Disordered" evidence="18">
    <location>
        <begin position="927"/>
        <end position="950"/>
    </location>
</feature>
<keyword evidence="7" id="KW-0812">Transmembrane</keyword>
<dbReference type="InterPro" id="IPR000014">
    <property type="entry name" value="PAS"/>
</dbReference>
<dbReference type="PANTHER" id="PTHR45339">
    <property type="entry name" value="HYBRID SIGNAL TRANSDUCTION HISTIDINE KINASE J"/>
    <property type="match status" value="1"/>
</dbReference>
<keyword evidence="8" id="KW-0547">Nucleotide-binding</keyword>
<dbReference type="CDD" id="cd16922">
    <property type="entry name" value="HATPase_EvgS-ArcB-TorS-like"/>
    <property type="match status" value="1"/>
</dbReference>
<feature type="domain" description="HPt" evidence="22">
    <location>
        <begin position="969"/>
        <end position="1063"/>
    </location>
</feature>
<dbReference type="PRINTS" id="PR00344">
    <property type="entry name" value="BCTRLSENSOR"/>
</dbReference>
<dbReference type="GO" id="GO:0005524">
    <property type="term" value="F:ATP binding"/>
    <property type="evidence" value="ECO:0007669"/>
    <property type="project" value="UniProtKB-KW"/>
</dbReference>
<dbReference type="InterPro" id="IPR003594">
    <property type="entry name" value="HATPase_dom"/>
</dbReference>
<keyword evidence="10" id="KW-0067">ATP-binding</keyword>
<dbReference type="SMART" id="SM00388">
    <property type="entry name" value="HisKA"/>
    <property type="match status" value="1"/>
</dbReference>
<dbReference type="InterPro" id="IPR036890">
    <property type="entry name" value="HATPase_C_sf"/>
</dbReference>
<dbReference type="PROSITE" id="PS50894">
    <property type="entry name" value="HPT"/>
    <property type="match status" value="1"/>
</dbReference>
<dbReference type="Pfam" id="PF01627">
    <property type="entry name" value="Hpt"/>
    <property type="match status" value="1"/>
</dbReference>
<dbReference type="RefSeq" id="WP_155450487.1">
    <property type="nucleotide sequence ID" value="NZ_WNKT01000027.1"/>
</dbReference>